<reference evidence="10" key="1">
    <citation type="journal article" date="2023" name="Plant J.">
        <title>The genome of the king protea, Protea cynaroides.</title>
        <authorList>
            <person name="Chang J."/>
            <person name="Duong T.A."/>
            <person name="Schoeman C."/>
            <person name="Ma X."/>
            <person name="Roodt D."/>
            <person name="Barker N."/>
            <person name="Li Z."/>
            <person name="Van de Peer Y."/>
            <person name="Mizrachi E."/>
        </authorList>
    </citation>
    <scope>NUCLEOTIDE SEQUENCE</scope>
    <source>
        <tissue evidence="10">Young leaves</tissue>
    </source>
</reference>
<comment type="caution">
    <text evidence="10">The sequence shown here is derived from an EMBL/GenBank/DDBJ whole genome shotgun (WGS) entry which is preliminary data.</text>
</comment>
<organism evidence="10 11">
    <name type="scientific">Protea cynaroides</name>
    <dbReference type="NCBI Taxonomy" id="273540"/>
    <lineage>
        <taxon>Eukaryota</taxon>
        <taxon>Viridiplantae</taxon>
        <taxon>Streptophyta</taxon>
        <taxon>Embryophyta</taxon>
        <taxon>Tracheophyta</taxon>
        <taxon>Spermatophyta</taxon>
        <taxon>Magnoliopsida</taxon>
        <taxon>Proteales</taxon>
        <taxon>Proteaceae</taxon>
        <taxon>Protea</taxon>
    </lineage>
</organism>
<evidence type="ECO:0000256" key="1">
    <source>
        <dbReference type="ARBA" id="ARBA00004370"/>
    </source>
</evidence>
<dbReference type="InterPro" id="IPR001128">
    <property type="entry name" value="Cyt_P450"/>
</dbReference>
<evidence type="ECO:0000313" key="10">
    <source>
        <dbReference type="EMBL" id="KAJ4982041.1"/>
    </source>
</evidence>
<evidence type="ECO:0000256" key="6">
    <source>
        <dbReference type="ARBA" id="ARBA00023136"/>
    </source>
</evidence>
<dbReference type="Pfam" id="PF00067">
    <property type="entry name" value="p450"/>
    <property type="match status" value="1"/>
</dbReference>
<keyword evidence="4 8" id="KW-0560">Oxidoreductase</keyword>
<dbReference type="CDD" id="cd20653">
    <property type="entry name" value="CYP81"/>
    <property type="match status" value="1"/>
</dbReference>
<dbReference type="FunFam" id="1.10.630.10:FF:000023">
    <property type="entry name" value="Cytochrome P450 family protein"/>
    <property type="match status" value="1"/>
</dbReference>
<dbReference type="PANTHER" id="PTHR47947">
    <property type="entry name" value="CYTOCHROME P450 82C3-RELATED"/>
    <property type="match status" value="1"/>
</dbReference>
<dbReference type="GO" id="GO:0016705">
    <property type="term" value="F:oxidoreductase activity, acting on paired donors, with incorporation or reduction of molecular oxygen"/>
    <property type="evidence" value="ECO:0007669"/>
    <property type="project" value="InterPro"/>
</dbReference>
<dbReference type="GO" id="GO:0020037">
    <property type="term" value="F:heme binding"/>
    <property type="evidence" value="ECO:0007669"/>
    <property type="project" value="InterPro"/>
</dbReference>
<dbReference type="PRINTS" id="PR00385">
    <property type="entry name" value="P450"/>
</dbReference>
<keyword evidence="2 7" id="KW-0349">Heme</keyword>
<dbReference type="GO" id="GO:0016020">
    <property type="term" value="C:membrane"/>
    <property type="evidence" value="ECO:0007669"/>
    <property type="project" value="UniProtKB-SubCell"/>
</dbReference>
<evidence type="ECO:0000256" key="3">
    <source>
        <dbReference type="ARBA" id="ARBA00022723"/>
    </source>
</evidence>
<dbReference type="EMBL" id="JAMYWD010000001">
    <property type="protein sequence ID" value="KAJ4982041.1"/>
    <property type="molecule type" value="Genomic_DNA"/>
</dbReference>
<keyword evidence="8" id="KW-0503">Monooxygenase</keyword>
<evidence type="ECO:0000256" key="8">
    <source>
        <dbReference type="RuleBase" id="RU000461"/>
    </source>
</evidence>
<dbReference type="Gene3D" id="1.10.630.10">
    <property type="entry name" value="Cytochrome P450"/>
    <property type="match status" value="1"/>
</dbReference>
<accession>A0A9Q0L5H8</accession>
<feature type="binding site" description="axial binding residue" evidence="7">
    <location>
        <position position="453"/>
    </location>
    <ligand>
        <name>heme</name>
        <dbReference type="ChEBI" id="CHEBI:30413"/>
    </ligand>
    <ligandPart>
        <name>Fe</name>
        <dbReference type="ChEBI" id="CHEBI:18248"/>
    </ligandPart>
</feature>
<evidence type="ECO:0000256" key="7">
    <source>
        <dbReference type="PIRSR" id="PIRSR602401-1"/>
    </source>
</evidence>
<dbReference type="GO" id="GO:0004497">
    <property type="term" value="F:monooxygenase activity"/>
    <property type="evidence" value="ECO:0007669"/>
    <property type="project" value="UniProtKB-KW"/>
</dbReference>
<comment type="cofactor">
    <cofactor evidence="7">
        <name>heme</name>
        <dbReference type="ChEBI" id="CHEBI:30413"/>
    </cofactor>
</comment>
<dbReference type="PANTHER" id="PTHR47947:SF3">
    <property type="entry name" value="CYTOCHROME P450 81D1-LIKE"/>
    <property type="match status" value="1"/>
</dbReference>
<name>A0A9Q0L5H8_9MAGN</name>
<evidence type="ECO:0000256" key="5">
    <source>
        <dbReference type="ARBA" id="ARBA00023004"/>
    </source>
</evidence>
<evidence type="ECO:0000256" key="4">
    <source>
        <dbReference type="ARBA" id="ARBA00023002"/>
    </source>
</evidence>
<keyword evidence="11" id="KW-1185">Reference proteome</keyword>
<keyword evidence="6 9" id="KW-0472">Membrane</keyword>
<dbReference type="AlphaFoldDB" id="A0A9Q0L5H8"/>
<keyword evidence="3 7" id="KW-0479">Metal-binding</keyword>
<dbReference type="PRINTS" id="PR00463">
    <property type="entry name" value="EP450I"/>
</dbReference>
<dbReference type="Proteomes" id="UP001141806">
    <property type="component" value="Unassembled WGS sequence"/>
</dbReference>
<keyword evidence="9" id="KW-1133">Transmembrane helix</keyword>
<dbReference type="InterPro" id="IPR002401">
    <property type="entry name" value="Cyt_P450_E_grp-I"/>
</dbReference>
<evidence type="ECO:0008006" key="12">
    <source>
        <dbReference type="Google" id="ProtNLM"/>
    </source>
</evidence>
<protein>
    <recommendedName>
        <fullName evidence="12">Cytochrome P450</fullName>
    </recommendedName>
</protein>
<dbReference type="GO" id="GO:0005506">
    <property type="term" value="F:iron ion binding"/>
    <property type="evidence" value="ECO:0007669"/>
    <property type="project" value="InterPro"/>
</dbReference>
<evidence type="ECO:0000313" key="11">
    <source>
        <dbReference type="Proteomes" id="UP001141806"/>
    </source>
</evidence>
<evidence type="ECO:0000256" key="9">
    <source>
        <dbReference type="SAM" id="Phobius"/>
    </source>
</evidence>
<proteinExistence type="inferred from homology"/>
<gene>
    <name evidence="10" type="ORF">NE237_032878</name>
</gene>
<evidence type="ECO:0000256" key="2">
    <source>
        <dbReference type="ARBA" id="ARBA00022617"/>
    </source>
</evidence>
<keyword evidence="5 7" id="KW-0408">Iron</keyword>
<comment type="similarity">
    <text evidence="8">Belongs to the cytochrome P450 family.</text>
</comment>
<sequence>MFLWNFKFRNNIISQMEISAFYYFLFFFLASFLLSKHLFPKTKNLPPSGPISLPIIGQLYLLKEPLHRTLASISAQYGPILLLKFGSRRILHVSSPSAVEECFTTNDVVFANRPHFLSGKYFAFDYTTLTTASYGQHWRNLRRLTTLEIFSSTRLQMFSKIRTNEVSLLLRRLFDGAGKASKIVEMKSLFFEVTLNGMMMMIAGKRYYGDDDHVDKARQFQELVEEMFAAAGASNVADFLPLLKWVYFNGVEKKLVRLQRRRDQFMLELFEEYRTARTHSKDEKTLIDVLLSQQEADPNYYTDDIIIGIIQVLLLAGTDTTAGTMEWAMTLLLNHPEVLKKAQAEIDAITGQGRLINESDVANLPYLLCIINETLRMYPAGPLLIPHESSQECIVGGFSIPRGTMLLVNLWAIQNDPKLWEEPTKFKPERMEGMGGVRDGYKLMPFGSGRRSCPGEGLALRVASLTLASLIQCFEWERVDEELIDMTEGTGLTLPKAKPLEVKCKPRPTMLSILSHLI</sequence>
<dbReference type="InterPro" id="IPR017972">
    <property type="entry name" value="Cyt_P450_CS"/>
</dbReference>
<dbReference type="PROSITE" id="PS00086">
    <property type="entry name" value="CYTOCHROME_P450"/>
    <property type="match status" value="1"/>
</dbReference>
<dbReference type="InterPro" id="IPR050651">
    <property type="entry name" value="Plant_Cytochrome_P450_Monoox"/>
</dbReference>
<dbReference type="InterPro" id="IPR036396">
    <property type="entry name" value="Cyt_P450_sf"/>
</dbReference>
<comment type="subcellular location">
    <subcellularLocation>
        <location evidence="1">Membrane</location>
    </subcellularLocation>
</comment>
<feature type="transmembrane region" description="Helical" evidence="9">
    <location>
        <begin position="20"/>
        <end position="39"/>
    </location>
</feature>
<keyword evidence="9" id="KW-0812">Transmembrane</keyword>
<dbReference type="OrthoDB" id="2789670at2759"/>
<dbReference type="SUPFAM" id="SSF48264">
    <property type="entry name" value="Cytochrome P450"/>
    <property type="match status" value="1"/>
</dbReference>